<feature type="transmembrane region" description="Helical" evidence="1">
    <location>
        <begin position="68"/>
        <end position="90"/>
    </location>
</feature>
<feature type="domain" description="Sensor histidine kinase NatK-like C-terminal" evidence="2">
    <location>
        <begin position="329"/>
        <end position="432"/>
    </location>
</feature>
<keyword evidence="1" id="KW-0472">Membrane</keyword>
<gene>
    <name evidence="3" type="ORF">DW839_13020</name>
</gene>
<keyword evidence="1" id="KW-1133">Transmembrane helix</keyword>
<dbReference type="Pfam" id="PF14501">
    <property type="entry name" value="HATPase_c_5"/>
    <property type="match status" value="1"/>
</dbReference>
<dbReference type="Gene3D" id="3.30.565.10">
    <property type="entry name" value="Histidine kinase-like ATPase, C-terminal domain"/>
    <property type="match status" value="1"/>
</dbReference>
<evidence type="ECO:0000313" key="3">
    <source>
        <dbReference type="EMBL" id="RHC55753.1"/>
    </source>
</evidence>
<comment type="caution">
    <text evidence="3">The sequence shown here is derived from an EMBL/GenBank/DDBJ whole genome shotgun (WGS) entry which is preliminary data.</text>
</comment>
<feature type="transmembrane region" description="Helical" evidence="1">
    <location>
        <begin position="16"/>
        <end position="35"/>
    </location>
</feature>
<dbReference type="InterPro" id="IPR032834">
    <property type="entry name" value="NatK-like_C"/>
</dbReference>
<reference evidence="3 4" key="1">
    <citation type="submission" date="2018-08" db="EMBL/GenBank/DDBJ databases">
        <title>A genome reference for cultivated species of the human gut microbiota.</title>
        <authorList>
            <person name="Zou Y."/>
            <person name="Xue W."/>
            <person name="Luo G."/>
        </authorList>
    </citation>
    <scope>NUCLEOTIDE SEQUENCE [LARGE SCALE GENOMIC DNA]</scope>
    <source>
        <strain evidence="3 4">AM35-14</strain>
    </source>
</reference>
<dbReference type="InterPro" id="IPR036890">
    <property type="entry name" value="HATPase_C_sf"/>
</dbReference>
<dbReference type="PANTHER" id="PTHR40448">
    <property type="entry name" value="TWO-COMPONENT SENSOR HISTIDINE KINASE"/>
    <property type="match status" value="1"/>
</dbReference>
<dbReference type="AlphaFoldDB" id="A0A414AVK0"/>
<evidence type="ECO:0000256" key="1">
    <source>
        <dbReference type="SAM" id="Phobius"/>
    </source>
</evidence>
<dbReference type="CDD" id="cd16935">
    <property type="entry name" value="HATPase_AgrC-ComD-like"/>
    <property type="match status" value="1"/>
</dbReference>
<feature type="transmembrane region" description="Helical" evidence="1">
    <location>
        <begin position="130"/>
        <end position="152"/>
    </location>
</feature>
<feature type="transmembrane region" description="Helical" evidence="1">
    <location>
        <begin position="192"/>
        <end position="214"/>
    </location>
</feature>
<keyword evidence="1" id="KW-0812">Transmembrane</keyword>
<sequence>MTMNHWYQSMYQMFELVSDFIEAWLCYGFVGLFLPDRVRGKVLFFILSLVLVGSVRAMDILGIDPIISTLWCVFYICMTTVVLFQVNLFYAVSLVSFYILCLYVINYFCMSVMGVIAGNRQFAQFILNQLSLLRCIYLAADTALLFLLYMLIRRAFKGGLLYSPRMLFTISLLGILGITFLSVVTLQDISVITLFSWSLCLVMVLCFIFLLLFYSNYMKEHELRNILELKDQMVRQEYEMVRQLQQEQQSLSHDLKNHLLVMDTLLKEGKYQEARNYIGQLGIPLERLAPSIWTGTSTLDVLLNHTRNRCIQSHITFTVQADAVDLRPMEDQDICSLFANLLDNAYEAAHSMPDGQGWILFKMRKAREMLFLDISNSSPAPPCVKNGALISRKQDGRLHGLGLNRASATAQEYGGQLTYGYEGGVFTVSISFLGGVKGRGVRRERLEEMD</sequence>
<feature type="transmembrane region" description="Helical" evidence="1">
    <location>
        <begin position="164"/>
        <end position="186"/>
    </location>
</feature>
<proteinExistence type="predicted"/>
<keyword evidence="3" id="KW-0067">ATP-binding</keyword>
<keyword evidence="3" id="KW-0547">Nucleotide-binding</keyword>
<organism evidence="3 4">
    <name type="scientific">Enterocloster bolteae</name>
    <dbReference type="NCBI Taxonomy" id="208479"/>
    <lineage>
        <taxon>Bacteria</taxon>
        <taxon>Bacillati</taxon>
        <taxon>Bacillota</taxon>
        <taxon>Clostridia</taxon>
        <taxon>Lachnospirales</taxon>
        <taxon>Lachnospiraceae</taxon>
        <taxon>Enterocloster</taxon>
    </lineage>
</organism>
<feature type="transmembrane region" description="Helical" evidence="1">
    <location>
        <begin position="97"/>
        <end position="118"/>
    </location>
</feature>
<dbReference type="Proteomes" id="UP000283975">
    <property type="component" value="Unassembled WGS sequence"/>
</dbReference>
<name>A0A414AVK0_9FIRM</name>
<dbReference type="GO" id="GO:0042802">
    <property type="term" value="F:identical protein binding"/>
    <property type="evidence" value="ECO:0007669"/>
    <property type="project" value="TreeGrafter"/>
</dbReference>
<accession>A0A414AVK0</accession>
<protein>
    <submittedName>
        <fullName evidence="3">ATP-binding protein</fullName>
    </submittedName>
</protein>
<feature type="transmembrane region" description="Helical" evidence="1">
    <location>
        <begin position="42"/>
        <end position="62"/>
    </location>
</feature>
<dbReference type="PANTHER" id="PTHR40448:SF1">
    <property type="entry name" value="TWO-COMPONENT SENSOR HISTIDINE KINASE"/>
    <property type="match status" value="1"/>
</dbReference>
<dbReference type="GO" id="GO:0005524">
    <property type="term" value="F:ATP binding"/>
    <property type="evidence" value="ECO:0007669"/>
    <property type="project" value="UniProtKB-KW"/>
</dbReference>
<evidence type="ECO:0000259" key="2">
    <source>
        <dbReference type="Pfam" id="PF14501"/>
    </source>
</evidence>
<dbReference type="EMBL" id="QSHZ01000012">
    <property type="protein sequence ID" value="RHC55753.1"/>
    <property type="molecule type" value="Genomic_DNA"/>
</dbReference>
<dbReference type="SUPFAM" id="SSF55874">
    <property type="entry name" value="ATPase domain of HSP90 chaperone/DNA topoisomerase II/histidine kinase"/>
    <property type="match status" value="1"/>
</dbReference>
<evidence type="ECO:0000313" key="4">
    <source>
        <dbReference type="Proteomes" id="UP000283975"/>
    </source>
</evidence>